<evidence type="ECO:0000259" key="2">
    <source>
        <dbReference type="Pfam" id="PF20750"/>
    </source>
</evidence>
<dbReference type="AlphaFoldDB" id="A0A8X6YUW7"/>
<reference evidence="3" key="1">
    <citation type="submission" date="2020-08" db="EMBL/GenBank/DDBJ databases">
        <title>Multicomponent nature underlies the extraordinary mechanical properties of spider dragline silk.</title>
        <authorList>
            <person name="Kono N."/>
            <person name="Nakamura H."/>
            <person name="Mori M."/>
            <person name="Yoshida Y."/>
            <person name="Ohtoshi R."/>
            <person name="Malay A.D."/>
            <person name="Moran D.A.P."/>
            <person name="Tomita M."/>
            <person name="Numata K."/>
            <person name="Arakawa K."/>
        </authorList>
    </citation>
    <scope>NUCLEOTIDE SEQUENCE</scope>
</reference>
<dbReference type="OrthoDB" id="6537946at2759"/>
<gene>
    <name evidence="3" type="ORF">TNIN_286361</name>
</gene>
<evidence type="ECO:0000313" key="3">
    <source>
        <dbReference type="EMBL" id="GFY76907.1"/>
    </source>
</evidence>
<dbReference type="Proteomes" id="UP000886998">
    <property type="component" value="Unassembled WGS sequence"/>
</dbReference>
<feature type="domain" description="Poly(A) polymerase nucleotidyltransferase" evidence="2">
    <location>
        <begin position="10"/>
        <end position="50"/>
    </location>
</feature>
<comment type="caution">
    <text evidence="3">The sequence shown here is derived from an EMBL/GenBank/DDBJ whole genome shotgun (WGS) entry which is preliminary data.</text>
</comment>
<dbReference type="Pfam" id="PF20750">
    <property type="entry name" value="PAP_NTPase"/>
    <property type="match status" value="1"/>
</dbReference>
<feature type="region of interest" description="Disordered" evidence="1">
    <location>
        <begin position="1"/>
        <end position="24"/>
    </location>
</feature>
<name>A0A8X6YUW7_9ARAC</name>
<feature type="non-terminal residue" evidence="3">
    <location>
        <position position="1"/>
    </location>
</feature>
<accession>A0A8X6YUW7</accession>
<sequence>VLKMSKDTFGITSPISTDVPKEEDVQKTNDLKKVLRDLDIFESDKESTHR</sequence>
<evidence type="ECO:0000256" key="1">
    <source>
        <dbReference type="SAM" id="MobiDB-lite"/>
    </source>
</evidence>
<organism evidence="3 4">
    <name type="scientific">Trichonephila inaurata madagascariensis</name>
    <dbReference type="NCBI Taxonomy" id="2747483"/>
    <lineage>
        <taxon>Eukaryota</taxon>
        <taxon>Metazoa</taxon>
        <taxon>Ecdysozoa</taxon>
        <taxon>Arthropoda</taxon>
        <taxon>Chelicerata</taxon>
        <taxon>Arachnida</taxon>
        <taxon>Araneae</taxon>
        <taxon>Araneomorphae</taxon>
        <taxon>Entelegynae</taxon>
        <taxon>Araneoidea</taxon>
        <taxon>Nephilidae</taxon>
        <taxon>Trichonephila</taxon>
        <taxon>Trichonephila inaurata</taxon>
    </lineage>
</organism>
<proteinExistence type="predicted"/>
<evidence type="ECO:0000313" key="4">
    <source>
        <dbReference type="Proteomes" id="UP000886998"/>
    </source>
</evidence>
<protein>
    <recommendedName>
        <fullName evidence="2">Poly(A) polymerase nucleotidyltransferase domain-containing protein</fullName>
    </recommendedName>
</protein>
<dbReference type="EMBL" id="BMAV01022220">
    <property type="protein sequence ID" value="GFY76907.1"/>
    <property type="molecule type" value="Genomic_DNA"/>
</dbReference>
<dbReference type="InterPro" id="IPR048840">
    <property type="entry name" value="PolA_pol_NTPase"/>
</dbReference>
<keyword evidence="4" id="KW-1185">Reference proteome</keyword>